<dbReference type="eggNOG" id="COG2508">
    <property type="taxonomic scope" value="Bacteria"/>
</dbReference>
<evidence type="ECO:0000256" key="1">
    <source>
        <dbReference type="ARBA" id="ARBA00006754"/>
    </source>
</evidence>
<organism evidence="4 5">
    <name type="scientific">Thermacetogenium phaeum (strain ATCC BAA-254 / DSM 26808 / PB)</name>
    <dbReference type="NCBI Taxonomy" id="1089553"/>
    <lineage>
        <taxon>Bacteria</taxon>
        <taxon>Bacillati</taxon>
        <taxon>Bacillota</taxon>
        <taxon>Clostridia</taxon>
        <taxon>Thermoanaerobacterales</taxon>
        <taxon>Thermoanaerobacteraceae</taxon>
        <taxon>Thermacetogenium</taxon>
    </lineage>
</organism>
<dbReference type="Gene3D" id="1.10.10.2840">
    <property type="entry name" value="PucR C-terminal helix-turn-helix domain"/>
    <property type="match status" value="1"/>
</dbReference>
<evidence type="ECO:0000313" key="5">
    <source>
        <dbReference type="Proteomes" id="UP000000467"/>
    </source>
</evidence>
<reference evidence="4 5" key="1">
    <citation type="journal article" date="2012" name="BMC Genomics">
        <title>Genome-guided analysis of physiological and morphological traits of the fermentative acetate oxidizer Thermacetogenium phaeum.</title>
        <authorList>
            <person name="Oehler D."/>
            <person name="Poehlein A."/>
            <person name="Leimbach A."/>
            <person name="Muller N."/>
            <person name="Daniel R."/>
            <person name="Gottschalk G."/>
            <person name="Schink B."/>
        </authorList>
    </citation>
    <scope>NUCLEOTIDE SEQUENCE [LARGE SCALE GENOMIC DNA]</scope>
    <source>
        <strain evidence="5">ATCC BAA-254 / DSM 26808 / PB</strain>
    </source>
</reference>
<dbReference type="PANTHER" id="PTHR33744">
    <property type="entry name" value="CARBOHYDRATE DIACID REGULATOR"/>
    <property type="match status" value="1"/>
</dbReference>
<name>K4LQR2_THEPS</name>
<protein>
    <submittedName>
        <fullName evidence="4">Uncharacterized protein</fullName>
    </submittedName>
</protein>
<evidence type="ECO:0000259" key="3">
    <source>
        <dbReference type="Pfam" id="PF17853"/>
    </source>
</evidence>
<dbReference type="HOGENOM" id="CLU_017436_3_1_9"/>
<dbReference type="InterPro" id="IPR051448">
    <property type="entry name" value="CdaR-like_regulators"/>
</dbReference>
<dbReference type="AlphaFoldDB" id="K4LQR2"/>
<accession>K4LQR2</accession>
<dbReference type="Proteomes" id="UP000000467">
    <property type="component" value="Chromosome"/>
</dbReference>
<feature type="domain" description="CdaR GGDEF-like" evidence="3">
    <location>
        <begin position="165"/>
        <end position="305"/>
    </location>
</feature>
<dbReference type="InterPro" id="IPR041522">
    <property type="entry name" value="CdaR_GGDEF"/>
</dbReference>
<dbReference type="PANTHER" id="PTHR33744:SF1">
    <property type="entry name" value="DNA-BINDING TRANSCRIPTIONAL ACTIVATOR ADER"/>
    <property type="match status" value="1"/>
</dbReference>
<evidence type="ECO:0000259" key="2">
    <source>
        <dbReference type="Pfam" id="PF13556"/>
    </source>
</evidence>
<feature type="domain" description="PucR C-terminal helix-turn-helix" evidence="2">
    <location>
        <begin position="358"/>
        <end position="415"/>
    </location>
</feature>
<comment type="similarity">
    <text evidence="1">Belongs to the CdaR family.</text>
</comment>
<gene>
    <name evidence="4" type="ordered locus">Tph_c01910</name>
</gene>
<dbReference type="InterPro" id="IPR025736">
    <property type="entry name" value="PucR_C-HTH_dom"/>
</dbReference>
<dbReference type="InterPro" id="IPR042070">
    <property type="entry name" value="PucR_C-HTH_sf"/>
</dbReference>
<dbReference type="EMBL" id="CP003732">
    <property type="protein sequence ID" value="AFV10439.1"/>
    <property type="molecule type" value="Genomic_DNA"/>
</dbReference>
<proteinExistence type="inferred from homology"/>
<dbReference type="OrthoDB" id="143422at2"/>
<dbReference type="KEGG" id="tpz:Tph_c01910"/>
<dbReference type="Pfam" id="PF17853">
    <property type="entry name" value="GGDEF_2"/>
    <property type="match status" value="1"/>
</dbReference>
<dbReference type="Pfam" id="PF13556">
    <property type="entry name" value="HTH_30"/>
    <property type="match status" value="1"/>
</dbReference>
<evidence type="ECO:0000313" key="4">
    <source>
        <dbReference type="EMBL" id="AFV10439.1"/>
    </source>
</evidence>
<keyword evidence="5" id="KW-1185">Reference proteome</keyword>
<sequence length="428" mass="48344">MAVMMNKTREALNRELLDLVLQEKGLEALVASLGRFLERPVLMLDGDFNPLASSDKEAIFKAGEIKTGLLENYPSTAGRSRVVVAADGEPLPLLLQPVRAGAELFGFLCLLEEEGALCPPDEEAVEQAALVAALDFQKRRAVEEIERRYLNDFVRDLLEGRIETRATALHRGNIYKWDVTRPQVLFAIKLVTPSGYGIAHPSIAGRMQYLHRLESRIRSVMLEHSKNDYLVAHMGDVNVMLLVPEADSPASVKQECLNIAGRLIPQLQKGIDEQELIVKIGISRVCRDYSELPDAFREALEAIQMNVEMNSSGAVVHYDDLGMSRLLMRVEDTRELEKYCEEHLGDLIRYDESCGTELLKTLIAVIEADGNLRQASEKLYIHYNTLRYRLRRIKELAGIDFSCWQKVARVVVAIQVYRILRARKKIAQ</sequence>